<sequence>MILRDHGSDARQGDFVEFSVDGDETHKGVVMMLRSVGEKLHYVVQDELTRDRHEIPMQRIACVLERHEEHRPPEPVHTVR</sequence>
<dbReference type="RefSeq" id="WP_319974140.1">
    <property type="nucleotide sequence ID" value="NZ_JAXAVU010000004.1"/>
</dbReference>
<proteinExistence type="predicted"/>
<gene>
    <name evidence="1" type="ORF">SK854_06870</name>
</gene>
<dbReference type="EMBL" id="JAXAVU010000004">
    <property type="protein sequence ID" value="MDX8141822.1"/>
    <property type="molecule type" value="Genomic_DNA"/>
</dbReference>
<reference evidence="1 2" key="2">
    <citation type="submission" date="2023-11" db="EMBL/GenBank/DDBJ databases">
        <authorList>
            <person name="Lara A.C."/>
            <person name="Chronakova A."/>
        </authorList>
    </citation>
    <scope>NUCLEOTIDE SEQUENCE [LARGE SCALE GENOMIC DNA]</scope>
    <source>
        <strain evidence="1 2">BCCO 10_0061</strain>
    </source>
</reference>
<evidence type="ECO:0000313" key="1">
    <source>
        <dbReference type="EMBL" id="MDX8141822.1"/>
    </source>
</evidence>
<accession>A0ABU4UQQ0</accession>
<evidence type="ECO:0000313" key="2">
    <source>
        <dbReference type="Proteomes" id="UP001285352"/>
    </source>
</evidence>
<comment type="caution">
    <text evidence="1">The sequence shown here is derived from an EMBL/GenBank/DDBJ whole genome shotgun (WGS) entry which is preliminary data.</text>
</comment>
<protein>
    <submittedName>
        <fullName evidence="1">Uncharacterized protein</fullName>
    </submittedName>
</protein>
<keyword evidence="2" id="KW-1185">Reference proteome</keyword>
<reference evidence="1 2" key="1">
    <citation type="submission" date="2023-11" db="EMBL/GenBank/DDBJ databases">
        <title>Lentzea sokolovensis, sp. nov., Lentzea kristufkii, sp. nov., and Lentzea miocenensis, sp. nov., rare actinobacteria from Sokolov Coal Basin, Miocene lacustrine sediment, Czech Republic.</title>
        <authorList>
            <person name="Lara A."/>
            <person name="Kotroba L."/>
            <person name="Nouioui I."/>
            <person name="Neumann-Schaal M."/>
            <person name="Mast Y."/>
            <person name="Chronakova A."/>
        </authorList>
    </citation>
    <scope>NUCLEOTIDE SEQUENCE [LARGE SCALE GENOMIC DNA]</scope>
    <source>
        <strain evidence="1 2">BCCO 10_0061</strain>
    </source>
</reference>
<dbReference type="Proteomes" id="UP001285352">
    <property type="component" value="Unassembled WGS sequence"/>
</dbReference>
<name>A0ABU4UQQ0_9PSEU</name>
<organism evidence="1 2">
    <name type="scientific">Lentzea sokolovensis</name>
    <dbReference type="NCBI Taxonomy" id="3095429"/>
    <lineage>
        <taxon>Bacteria</taxon>
        <taxon>Bacillati</taxon>
        <taxon>Actinomycetota</taxon>
        <taxon>Actinomycetes</taxon>
        <taxon>Pseudonocardiales</taxon>
        <taxon>Pseudonocardiaceae</taxon>
        <taxon>Lentzea</taxon>
    </lineage>
</organism>